<dbReference type="GO" id="GO:0000981">
    <property type="term" value="F:DNA-binding transcription factor activity, RNA polymerase II-specific"/>
    <property type="evidence" value="ECO:0007669"/>
    <property type="project" value="InterPro"/>
</dbReference>
<dbReference type="EMBL" id="CAVNYO010000014">
    <property type="protein sequence ID" value="CAK5262391.1"/>
    <property type="molecule type" value="Genomic_DNA"/>
</dbReference>
<dbReference type="InterPro" id="IPR036864">
    <property type="entry name" value="Zn2-C6_fun-type_DNA-bd_sf"/>
</dbReference>
<protein>
    <recommendedName>
        <fullName evidence="3">Zn(2)-C6 fungal-type domain-containing protein</fullName>
    </recommendedName>
</protein>
<feature type="non-terminal residue" evidence="1">
    <location>
        <position position="53"/>
    </location>
</feature>
<name>A0AAD2JUD8_9AGAR</name>
<dbReference type="GO" id="GO:0008270">
    <property type="term" value="F:zinc ion binding"/>
    <property type="evidence" value="ECO:0007669"/>
    <property type="project" value="InterPro"/>
</dbReference>
<dbReference type="Proteomes" id="UP001295794">
    <property type="component" value="Unassembled WGS sequence"/>
</dbReference>
<dbReference type="AlphaFoldDB" id="A0AAD2JUD8"/>
<dbReference type="SUPFAM" id="SSF57701">
    <property type="entry name" value="Zn2/Cys6 DNA-binding domain"/>
    <property type="match status" value="1"/>
</dbReference>
<keyword evidence="2" id="KW-1185">Reference proteome</keyword>
<comment type="caution">
    <text evidence="1">The sequence shown here is derived from an EMBL/GenBank/DDBJ whole genome shotgun (WGS) entry which is preliminary data.</text>
</comment>
<reference evidence="1" key="1">
    <citation type="submission" date="2023-11" db="EMBL/GenBank/DDBJ databases">
        <authorList>
            <person name="De Vega J J."/>
            <person name="De Vega J J."/>
        </authorList>
    </citation>
    <scope>NUCLEOTIDE SEQUENCE</scope>
</reference>
<proteinExistence type="predicted"/>
<organism evidence="1 2">
    <name type="scientific">Mycena citricolor</name>
    <dbReference type="NCBI Taxonomy" id="2018698"/>
    <lineage>
        <taxon>Eukaryota</taxon>
        <taxon>Fungi</taxon>
        <taxon>Dikarya</taxon>
        <taxon>Basidiomycota</taxon>
        <taxon>Agaricomycotina</taxon>
        <taxon>Agaricomycetes</taxon>
        <taxon>Agaricomycetidae</taxon>
        <taxon>Agaricales</taxon>
        <taxon>Marasmiineae</taxon>
        <taxon>Mycenaceae</taxon>
        <taxon>Mycena</taxon>
    </lineage>
</organism>
<sequence>MDYHRSQARISADQQQYTSNIQRSLIACNNCRQSKTRCNPPSDGKKQGPCERC</sequence>
<evidence type="ECO:0000313" key="2">
    <source>
        <dbReference type="Proteomes" id="UP001295794"/>
    </source>
</evidence>
<evidence type="ECO:0008006" key="3">
    <source>
        <dbReference type="Google" id="ProtNLM"/>
    </source>
</evidence>
<gene>
    <name evidence="1" type="ORF">MYCIT1_LOCUS1060</name>
</gene>
<evidence type="ECO:0000313" key="1">
    <source>
        <dbReference type="EMBL" id="CAK5262391.1"/>
    </source>
</evidence>
<accession>A0AAD2JUD8</accession>